<feature type="domain" description="RNase H type-1" evidence="1">
    <location>
        <begin position="78"/>
        <end position="150"/>
    </location>
</feature>
<dbReference type="Pfam" id="PF13456">
    <property type="entry name" value="RVT_3"/>
    <property type="match status" value="1"/>
</dbReference>
<evidence type="ECO:0000259" key="1">
    <source>
        <dbReference type="Pfam" id="PF13456"/>
    </source>
</evidence>
<name>A0A7J6EBP9_CANSA</name>
<dbReference type="GO" id="GO:0004523">
    <property type="term" value="F:RNA-DNA hybrid ribonuclease activity"/>
    <property type="evidence" value="ECO:0007669"/>
    <property type="project" value="InterPro"/>
</dbReference>
<comment type="caution">
    <text evidence="2">The sequence shown here is derived from an EMBL/GenBank/DDBJ whole genome shotgun (WGS) entry which is preliminary data.</text>
</comment>
<organism evidence="2 3">
    <name type="scientific">Cannabis sativa</name>
    <name type="common">Hemp</name>
    <name type="synonym">Marijuana</name>
    <dbReference type="NCBI Taxonomy" id="3483"/>
    <lineage>
        <taxon>Eukaryota</taxon>
        <taxon>Viridiplantae</taxon>
        <taxon>Streptophyta</taxon>
        <taxon>Embryophyta</taxon>
        <taxon>Tracheophyta</taxon>
        <taxon>Spermatophyta</taxon>
        <taxon>Magnoliopsida</taxon>
        <taxon>eudicotyledons</taxon>
        <taxon>Gunneridae</taxon>
        <taxon>Pentapetalae</taxon>
        <taxon>rosids</taxon>
        <taxon>fabids</taxon>
        <taxon>Rosales</taxon>
        <taxon>Cannabaceae</taxon>
        <taxon>Cannabis</taxon>
    </lineage>
</organism>
<dbReference type="Proteomes" id="UP000583929">
    <property type="component" value="Unassembled WGS sequence"/>
</dbReference>
<keyword evidence="3" id="KW-1185">Reference proteome</keyword>
<reference evidence="2 3" key="1">
    <citation type="journal article" date="2020" name="bioRxiv">
        <title>Sequence and annotation of 42 cannabis genomes reveals extensive copy number variation in cannabinoid synthesis and pathogen resistance genes.</title>
        <authorList>
            <person name="Mckernan K.J."/>
            <person name="Helbert Y."/>
            <person name="Kane L.T."/>
            <person name="Ebling H."/>
            <person name="Zhang L."/>
            <person name="Liu B."/>
            <person name="Eaton Z."/>
            <person name="Mclaughlin S."/>
            <person name="Kingan S."/>
            <person name="Baybayan P."/>
            <person name="Concepcion G."/>
            <person name="Jordan M."/>
            <person name="Riva A."/>
            <person name="Barbazuk W."/>
            <person name="Harkins T."/>
        </authorList>
    </citation>
    <scope>NUCLEOTIDE SEQUENCE [LARGE SCALE GENOMIC DNA]</scope>
    <source>
        <strain evidence="3">cv. Jamaican Lion 4</strain>
        <tissue evidence="2">Leaf</tissue>
    </source>
</reference>
<dbReference type="AlphaFoldDB" id="A0A7J6EBP9"/>
<evidence type="ECO:0000313" key="2">
    <source>
        <dbReference type="EMBL" id="KAF4355868.1"/>
    </source>
</evidence>
<evidence type="ECO:0000313" key="3">
    <source>
        <dbReference type="Proteomes" id="UP000583929"/>
    </source>
</evidence>
<gene>
    <name evidence="2" type="ORF">G4B88_004282</name>
</gene>
<dbReference type="GO" id="GO:0003676">
    <property type="term" value="F:nucleic acid binding"/>
    <property type="evidence" value="ECO:0007669"/>
    <property type="project" value="InterPro"/>
</dbReference>
<proteinExistence type="predicted"/>
<dbReference type="InterPro" id="IPR002156">
    <property type="entry name" value="RNaseH_domain"/>
</dbReference>
<accession>A0A7J6EBP9</accession>
<sequence length="179" mass="20496">MFELKNEVDFQDYRDPLETVVRGNLIPWENTMSKQELKQQKVDYQVAQAISPCSSPLDSFAQNSTTPTQQVPSAHSLQHVQYTLQGASTSLFVEAQALLEGIHWCLATRILLGSIEFDCQQLITRINNHWEENLVLSSVVQLIKKSLSSFLILFYITSLEFRTPQRITTLEKHSSKIRI</sequence>
<protein>
    <recommendedName>
        <fullName evidence="1">RNase H type-1 domain-containing protein</fullName>
    </recommendedName>
</protein>
<dbReference type="EMBL" id="JAATIQ010000441">
    <property type="protein sequence ID" value="KAF4355868.1"/>
    <property type="molecule type" value="Genomic_DNA"/>
</dbReference>